<proteinExistence type="predicted"/>
<dbReference type="InterPro" id="IPR025062">
    <property type="entry name" value="DUF4003"/>
</dbReference>
<evidence type="ECO:0008006" key="3">
    <source>
        <dbReference type="Google" id="ProtNLM"/>
    </source>
</evidence>
<protein>
    <recommendedName>
        <fullName evidence="3">DUF4003 family protein</fullName>
    </recommendedName>
</protein>
<dbReference type="Pfam" id="PF13170">
    <property type="entry name" value="DUF4003"/>
    <property type="match status" value="1"/>
</dbReference>
<dbReference type="Proteomes" id="UP000557217">
    <property type="component" value="Unassembled WGS sequence"/>
</dbReference>
<reference evidence="1 2" key="1">
    <citation type="submission" date="2020-08" db="EMBL/GenBank/DDBJ databases">
        <title>Genomic Encyclopedia of Type Strains, Phase IV (KMG-IV): sequencing the most valuable type-strain genomes for metagenomic binning, comparative biology and taxonomic classification.</title>
        <authorList>
            <person name="Goeker M."/>
        </authorList>
    </citation>
    <scope>NUCLEOTIDE SEQUENCE [LARGE SCALE GENOMIC DNA]</scope>
    <source>
        <strain evidence="1 2">DSM 10633</strain>
    </source>
</reference>
<organism evidence="1 2">
    <name type="scientific">Ureibacillus thermosphaericus</name>
    <dbReference type="NCBI Taxonomy" id="51173"/>
    <lineage>
        <taxon>Bacteria</taxon>
        <taxon>Bacillati</taxon>
        <taxon>Bacillota</taxon>
        <taxon>Bacilli</taxon>
        <taxon>Bacillales</taxon>
        <taxon>Caryophanaceae</taxon>
        <taxon>Ureibacillus</taxon>
    </lineage>
</organism>
<evidence type="ECO:0000313" key="1">
    <source>
        <dbReference type="EMBL" id="MBB5148881.1"/>
    </source>
</evidence>
<dbReference type="EMBL" id="JACHGZ010000011">
    <property type="protein sequence ID" value="MBB5148881.1"/>
    <property type="molecule type" value="Genomic_DNA"/>
</dbReference>
<sequence length="322" mass="37122">MDTNFHINFQNNYNRAVNFFGNAYNQNFFMSLASKYTLENREFSGVALQKVVDRMVENSNKAIQRNSPVTYHIAVQFLGQNIDGCMENLLQRDMALKEAGFTKSPFRLAGAMMLEEDILLHAKRAKTLYDEMHRKQYFLTSKEDIPYVVLLSKGMEQPHTQVDTILQYYQSLRKQGFMLGNSLQCLAQILTMYSSEYNEMLLQYVAELKRGLNQKGIKIKPIHYPYIGILALNATDNEKIDEIAELHKSLMELKIFRMAKELALIVSIQKIIRELVEVQNMVNMKDHAFLENLIHVLGITLDVLDFVLIPGSAGDFFDFFSS</sequence>
<keyword evidence="2" id="KW-1185">Reference proteome</keyword>
<name>A0A840PVX4_URETH</name>
<accession>A0A840PVX4</accession>
<evidence type="ECO:0000313" key="2">
    <source>
        <dbReference type="Proteomes" id="UP000557217"/>
    </source>
</evidence>
<dbReference type="RefSeq" id="WP_168412257.1">
    <property type="nucleotide sequence ID" value="NZ_JAAXPW010000012.1"/>
</dbReference>
<comment type="caution">
    <text evidence="1">The sequence shown here is derived from an EMBL/GenBank/DDBJ whole genome shotgun (WGS) entry which is preliminary data.</text>
</comment>
<gene>
    <name evidence="1" type="ORF">HNR36_001267</name>
</gene>
<dbReference type="AlphaFoldDB" id="A0A840PVX4"/>